<evidence type="ECO:0000313" key="1">
    <source>
        <dbReference type="EMBL" id="MBB6052119.1"/>
    </source>
</evidence>
<gene>
    <name evidence="1" type="ORF">HNQ39_003940</name>
</gene>
<dbReference type="AlphaFoldDB" id="A0A7W9STW0"/>
<comment type="caution">
    <text evidence="1">The sequence shown here is derived from an EMBL/GenBank/DDBJ whole genome shotgun (WGS) entry which is preliminary data.</text>
</comment>
<dbReference type="RefSeq" id="WP_184200549.1">
    <property type="nucleotide sequence ID" value="NZ_JACHGW010000004.1"/>
</dbReference>
<evidence type="ECO:0000313" key="2">
    <source>
        <dbReference type="Proteomes" id="UP000520814"/>
    </source>
</evidence>
<sequence length="129" mass="14848">MANTLTVSYYGHDFKKIRALLIAIARNLPIEWDFVYDGNPLDIIGENFVVTNIIIYDVSTTSDSDCSRIFEFLLSTGVMGKSRVFANISGNKFAEKYCAVNHNVPYEIPFDEGTHYLLWYDMIRRLYSL</sequence>
<name>A0A7W9STW0_ARMRO</name>
<organism evidence="1 2">
    <name type="scientific">Armatimonas rosea</name>
    <dbReference type="NCBI Taxonomy" id="685828"/>
    <lineage>
        <taxon>Bacteria</taxon>
        <taxon>Bacillati</taxon>
        <taxon>Armatimonadota</taxon>
        <taxon>Armatimonadia</taxon>
        <taxon>Armatimonadales</taxon>
        <taxon>Armatimonadaceae</taxon>
        <taxon>Armatimonas</taxon>
    </lineage>
</organism>
<keyword evidence="2" id="KW-1185">Reference proteome</keyword>
<dbReference type="Proteomes" id="UP000520814">
    <property type="component" value="Unassembled WGS sequence"/>
</dbReference>
<proteinExistence type="predicted"/>
<dbReference type="EMBL" id="JACHGW010000004">
    <property type="protein sequence ID" value="MBB6052119.1"/>
    <property type="molecule type" value="Genomic_DNA"/>
</dbReference>
<accession>A0A7W9STW0</accession>
<protein>
    <submittedName>
        <fullName evidence="1">Uncharacterized protein</fullName>
    </submittedName>
</protein>
<reference evidence="1 2" key="1">
    <citation type="submission" date="2020-08" db="EMBL/GenBank/DDBJ databases">
        <title>Genomic Encyclopedia of Type Strains, Phase IV (KMG-IV): sequencing the most valuable type-strain genomes for metagenomic binning, comparative biology and taxonomic classification.</title>
        <authorList>
            <person name="Goeker M."/>
        </authorList>
    </citation>
    <scope>NUCLEOTIDE SEQUENCE [LARGE SCALE GENOMIC DNA]</scope>
    <source>
        <strain evidence="1 2">DSM 23562</strain>
    </source>
</reference>